<evidence type="ECO:0000313" key="3">
    <source>
        <dbReference type="EMBL" id="KAF7331074.1"/>
    </source>
</evidence>
<proteinExistence type="predicted"/>
<dbReference type="EMBL" id="JACAZI010000032">
    <property type="protein sequence ID" value="KAF7331074.1"/>
    <property type="molecule type" value="Genomic_DNA"/>
</dbReference>
<reference evidence="3" key="1">
    <citation type="submission" date="2020-05" db="EMBL/GenBank/DDBJ databases">
        <title>Mycena genomes resolve the evolution of fungal bioluminescence.</title>
        <authorList>
            <person name="Tsai I.J."/>
        </authorList>
    </citation>
    <scope>NUCLEOTIDE SEQUENCE</scope>
    <source>
        <strain evidence="3">CCC161011</strain>
    </source>
</reference>
<evidence type="ECO:0000313" key="4">
    <source>
        <dbReference type="Proteomes" id="UP000620124"/>
    </source>
</evidence>
<feature type="region of interest" description="Disordered" evidence="1">
    <location>
        <begin position="267"/>
        <end position="290"/>
    </location>
</feature>
<gene>
    <name evidence="3" type="ORF">MVEN_02447700</name>
</gene>
<evidence type="ECO:0000256" key="1">
    <source>
        <dbReference type="SAM" id="MobiDB-lite"/>
    </source>
</evidence>
<feature type="region of interest" description="Disordered" evidence="1">
    <location>
        <begin position="405"/>
        <end position="447"/>
    </location>
</feature>
<comment type="caution">
    <text evidence="3">The sequence shown here is derived from an EMBL/GenBank/DDBJ whole genome shotgun (WGS) entry which is preliminary data.</text>
</comment>
<feature type="compositionally biased region" description="Low complexity" evidence="1">
    <location>
        <begin position="418"/>
        <end position="433"/>
    </location>
</feature>
<sequence length="476" mass="49637">MLLVQFLHKVALSFTLLSVAWKTSLYHEQFAIVAANQWWAGAQTLRSFTGFKGPNLNCTIPDSWYFDVNGRCAAVAEPTDTVSLQAQSSQLQVPVISPRPTIAIAGSFQVLDSLSTFSAFSSLVLVPLRLETCPALLPVHSMVLAPVVLSRQPRRDVDGLLLETLWSHASNRSGTTSGDLTSVVPECWGGLTMNFFMISALLIAAVLTAALDSGNSDGEHPETTWNDPIPTLLVAAQAVEAPTRPAPSRLLAIAIPPAQPLVPREWRAAASPPPAEEAHAPAGPPPAPAIPPPPVVLVNIPRRAGPAIVVEEDPTAADTAAVPLPIVVEVAPAPAPMLPPALFRDVVEEIAAPLATSALRAPRSPPALIALHPEHIIQPAPAAPLLGEATFAGRAANAGPELVPGVMPAAPPPPPSPSAALALTPTPDAATARPTDEAVASPSSPNLTAATSYMSLSELDSFPCRAGRRSSWTSLP</sequence>
<keyword evidence="4" id="KW-1185">Reference proteome</keyword>
<protein>
    <submittedName>
        <fullName evidence="3">Uncharacterized protein</fullName>
    </submittedName>
</protein>
<dbReference type="Proteomes" id="UP000620124">
    <property type="component" value="Unassembled WGS sequence"/>
</dbReference>
<name>A0A8H7CB12_9AGAR</name>
<feature type="chain" id="PRO_5034644937" evidence="2">
    <location>
        <begin position="23"/>
        <end position="476"/>
    </location>
</feature>
<evidence type="ECO:0000256" key="2">
    <source>
        <dbReference type="SAM" id="SignalP"/>
    </source>
</evidence>
<keyword evidence="2" id="KW-0732">Signal</keyword>
<feature type="signal peptide" evidence="2">
    <location>
        <begin position="1"/>
        <end position="22"/>
    </location>
</feature>
<dbReference type="AlphaFoldDB" id="A0A8H7CB12"/>
<organism evidence="3 4">
    <name type="scientific">Mycena venus</name>
    <dbReference type="NCBI Taxonomy" id="2733690"/>
    <lineage>
        <taxon>Eukaryota</taxon>
        <taxon>Fungi</taxon>
        <taxon>Dikarya</taxon>
        <taxon>Basidiomycota</taxon>
        <taxon>Agaricomycotina</taxon>
        <taxon>Agaricomycetes</taxon>
        <taxon>Agaricomycetidae</taxon>
        <taxon>Agaricales</taxon>
        <taxon>Marasmiineae</taxon>
        <taxon>Mycenaceae</taxon>
        <taxon>Mycena</taxon>
    </lineage>
</organism>
<accession>A0A8H7CB12</accession>